<evidence type="ECO:0000313" key="2">
    <source>
        <dbReference type="EMBL" id="CAB3758389.1"/>
    </source>
</evidence>
<keyword evidence="1" id="KW-0472">Membrane</keyword>
<accession>A0A6J5DW20</accession>
<dbReference type="EMBL" id="CADIKG010000007">
    <property type="protein sequence ID" value="CAB3758389.1"/>
    <property type="molecule type" value="Genomic_DNA"/>
</dbReference>
<organism evidence="2 3">
    <name type="scientific">Burkholderia puraquae</name>
    <dbReference type="NCBI Taxonomy" id="1904757"/>
    <lineage>
        <taxon>Bacteria</taxon>
        <taxon>Pseudomonadati</taxon>
        <taxon>Pseudomonadota</taxon>
        <taxon>Betaproteobacteria</taxon>
        <taxon>Burkholderiales</taxon>
        <taxon>Burkholderiaceae</taxon>
        <taxon>Burkholderia</taxon>
        <taxon>Burkholderia cepacia complex</taxon>
    </lineage>
</organism>
<proteinExistence type="predicted"/>
<gene>
    <name evidence="2" type="ORF">LMG29660_03419</name>
</gene>
<evidence type="ECO:0000313" key="3">
    <source>
        <dbReference type="Proteomes" id="UP000494135"/>
    </source>
</evidence>
<protein>
    <submittedName>
        <fullName evidence="2">Uncharacterized protein</fullName>
    </submittedName>
</protein>
<feature type="transmembrane region" description="Helical" evidence="1">
    <location>
        <begin position="48"/>
        <end position="67"/>
    </location>
</feature>
<dbReference type="AlphaFoldDB" id="A0A6J5DW20"/>
<evidence type="ECO:0000256" key="1">
    <source>
        <dbReference type="SAM" id="Phobius"/>
    </source>
</evidence>
<keyword evidence="1" id="KW-0812">Transmembrane</keyword>
<name>A0A6J5DW20_9BURK</name>
<reference evidence="2 3" key="1">
    <citation type="submission" date="2020-04" db="EMBL/GenBank/DDBJ databases">
        <authorList>
            <person name="De Canck E."/>
        </authorList>
    </citation>
    <scope>NUCLEOTIDE SEQUENCE [LARGE SCALE GENOMIC DNA]</scope>
    <source>
        <strain evidence="2 3">LMG 29660</strain>
    </source>
</reference>
<keyword evidence="1" id="KW-1133">Transmembrane helix</keyword>
<sequence length="84" mass="9116">MPMLFAIVFTAGSITHIFAPMLITDADDLFRIPANSDVISIISSTENVMPMVSAVNFALSFTSSLNARRRMPFMMGREPGTSAS</sequence>
<dbReference type="Proteomes" id="UP000494135">
    <property type="component" value="Unassembled WGS sequence"/>
</dbReference>